<reference evidence="1 2" key="1">
    <citation type="submission" date="2022-10" db="EMBL/GenBank/DDBJ databases">
        <title>Ruegeria sp. nov., isolated from ocean surface sediments.</title>
        <authorList>
            <person name="He W."/>
            <person name="Xue H.-P."/>
            <person name="Zhang D.-F."/>
        </authorList>
    </citation>
    <scope>NUCLEOTIDE SEQUENCE [LARGE SCALE GENOMIC DNA]</scope>
    <source>
        <strain evidence="1 2">XHP0148</strain>
    </source>
</reference>
<evidence type="ECO:0000313" key="1">
    <source>
        <dbReference type="EMBL" id="MCV2887701.1"/>
    </source>
</evidence>
<dbReference type="EMBL" id="JAOWLB010000002">
    <property type="protein sequence ID" value="MCV2887701.1"/>
    <property type="molecule type" value="Genomic_DNA"/>
</dbReference>
<comment type="caution">
    <text evidence="1">The sequence shown here is derived from an EMBL/GenBank/DDBJ whole genome shotgun (WGS) entry which is preliminary data.</text>
</comment>
<dbReference type="RefSeq" id="WP_263827514.1">
    <property type="nucleotide sequence ID" value="NZ_JAOWLB010000002.1"/>
</dbReference>
<protein>
    <submittedName>
        <fullName evidence="1">DUF1801 domain-containing protein</fullName>
    </submittedName>
</protein>
<dbReference type="Proteomes" id="UP001320899">
    <property type="component" value="Unassembled WGS sequence"/>
</dbReference>
<dbReference type="SUPFAM" id="SSF159888">
    <property type="entry name" value="YdhG-like"/>
    <property type="match status" value="1"/>
</dbReference>
<gene>
    <name evidence="1" type="ORF">OE747_05070</name>
</gene>
<sequence length="130" mass="14714">MTEIADPKVAAAFAAFPKVPRVGLLRLCALILDTARGMVEAQPLQETLKWGKPAYLAPRGSILRLGCPTSGGFALYLHCQSRLIPDYLDQFEDLDRIERTRAILFRAVGEIDPMRHGWLIRRALTYHIRR</sequence>
<name>A0ABT3AHP3_9RHOB</name>
<accession>A0ABT3AHP3</accession>
<organism evidence="1 2">
    <name type="scientific">Ruegeria aquimaris</name>
    <dbReference type="NCBI Taxonomy" id="2984333"/>
    <lineage>
        <taxon>Bacteria</taxon>
        <taxon>Pseudomonadati</taxon>
        <taxon>Pseudomonadota</taxon>
        <taxon>Alphaproteobacteria</taxon>
        <taxon>Rhodobacterales</taxon>
        <taxon>Roseobacteraceae</taxon>
        <taxon>Ruegeria</taxon>
    </lineage>
</organism>
<evidence type="ECO:0000313" key="2">
    <source>
        <dbReference type="Proteomes" id="UP001320899"/>
    </source>
</evidence>
<keyword evidence="2" id="KW-1185">Reference proteome</keyword>
<proteinExistence type="predicted"/>